<keyword evidence="1" id="KW-0472">Membrane</keyword>
<feature type="transmembrane region" description="Helical" evidence="1">
    <location>
        <begin position="137"/>
        <end position="156"/>
    </location>
</feature>
<feature type="transmembrane region" description="Helical" evidence="1">
    <location>
        <begin position="65"/>
        <end position="90"/>
    </location>
</feature>
<evidence type="ECO:0000313" key="2">
    <source>
        <dbReference type="EMBL" id="MQL97189.1"/>
    </source>
</evidence>
<keyword evidence="1" id="KW-0812">Transmembrane</keyword>
<gene>
    <name evidence="2" type="ORF">Taro_029875</name>
</gene>
<sequence length="577" mass="61905">MPCVPALADDPSGGFQKGCHACLCQLGLSWLQANCAVSVGGCHASSLFAREVVGRSQRLASERGGLCVPLLAACGGGLVALAVTEFLTLFPMASILRVLSGCLVQTPDCCFCNLFLGAIRGITGEFSSLTLWSVRGAGWFCLWALDLVEFLLLWLVRDWLSLLSLVHEAHPPYSLQVFGSVGGSTTFGGPWRGSERSGRYSGGYLPVGSECELQESVAAVVGCACFECGCYFTHAAVGFVLGLRVYVGVWLRLRDPACGVAFTGAGLLPVNPVEVGIFAQAKQMLVCRVAPLVERCDTGLWLLPALCWLVVNSGLVLSEFFSVGSGGERFVVVLVRLALRTNDALVVLVEVLPEPVVLLPLSAVFSLLAVCLGYVLVRFSQDGSWRFWVEPGCLPVRFRVSRLPWWDFVSPQGREVGFISRALWALPDGSLGAHCCDLLVESSSLGLDCYVQSARLLLVKVVDLDPVCGPVFGQFVVVVRLAVSPMGVLALHCCFLFRVRRKSVVCLLPLLSMGCSGWWCLHMAFGAMSRTVATFVAKAPPLATSRCVFSFVPQLCLEALVTVSVWPSPLVVVGVVP</sequence>
<keyword evidence="3" id="KW-1185">Reference proteome</keyword>
<comment type="caution">
    <text evidence="2">The sequence shown here is derived from an EMBL/GenBank/DDBJ whole genome shotgun (WGS) entry which is preliminary data.</text>
</comment>
<proteinExistence type="predicted"/>
<evidence type="ECO:0000313" key="3">
    <source>
        <dbReference type="Proteomes" id="UP000652761"/>
    </source>
</evidence>
<reference evidence="2" key="1">
    <citation type="submission" date="2017-07" db="EMBL/GenBank/DDBJ databases">
        <title>Taro Niue Genome Assembly and Annotation.</title>
        <authorList>
            <person name="Atibalentja N."/>
            <person name="Keating K."/>
            <person name="Fields C.J."/>
        </authorList>
    </citation>
    <scope>NUCLEOTIDE SEQUENCE</scope>
    <source>
        <strain evidence="2">Niue_2</strain>
        <tissue evidence="2">Leaf</tissue>
    </source>
</reference>
<evidence type="ECO:0000256" key="1">
    <source>
        <dbReference type="SAM" id="Phobius"/>
    </source>
</evidence>
<dbReference type="Proteomes" id="UP000652761">
    <property type="component" value="Unassembled WGS sequence"/>
</dbReference>
<accession>A0A843W1L1</accession>
<feature type="transmembrane region" description="Helical" evidence="1">
    <location>
        <begin position="298"/>
        <end position="318"/>
    </location>
</feature>
<feature type="transmembrane region" description="Helical" evidence="1">
    <location>
        <begin position="356"/>
        <end position="377"/>
    </location>
</feature>
<protein>
    <submittedName>
        <fullName evidence="2">Uncharacterized protein</fullName>
    </submittedName>
</protein>
<dbReference type="AlphaFoldDB" id="A0A843W1L1"/>
<name>A0A843W1L1_COLES</name>
<keyword evidence="1" id="KW-1133">Transmembrane helix</keyword>
<feature type="transmembrane region" description="Helical" evidence="1">
    <location>
        <begin position="504"/>
        <end position="525"/>
    </location>
</feature>
<organism evidence="2 3">
    <name type="scientific">Colocasia esculenta</name>
    <name type="common">Wild taro</name>
    <name type="synonym">Arum esculentum</name>
    <dbReference type="NCBI Taxonomy" id="4460"/>
    <lineage>
        <taxon>Eukaryota</taxon>
        <taxon>Viridiplantae</taxon>
        <taxon>Streptophyta</taxon>
        <taxon>Embryophyta</taxon>
        <taxon>Tracheophyta</taxon>
        <taxon>Spermatophyta</taxon>
        <taxon>Magnoliopsida</taxon>
        <taxon>Liliopsida</taxon>
        <taxon>Araceae</taxon>
        <taxon>Aroideae</taxon>
        <taxon>Colocasieae</taxon>
        <taxon>Colocasia</taxon>
    </lineage>
</organism>
<dbReference type="EMBL" id="NMUH01002013">
    <property type="protein sequence ID" value="MQL97189.1"/>
    <property type="molecule type" value="Genomic_DNA"/>
</dbReference>